<keyword evidence="3" id="KW-1185">Reference proteome</keyword>
<sequence precursor="true">MFSIPHLWDLIRKRFRFVGPGLSLAMSSAGWVGLLTLIGLGSDYGYLILWAILAVLVYKYAFNRGIARYTVSQGENIYAGLRRVPGFRTVETPVIGGIYLIEVMNHGAGAMVAASLLASILPIELPAKLTVILMIAGITAILYHNSYPLFKKIMVVAGVIIVCGLLYNLNTLYFSVPDIAAGFAPDLGNNELLYYIGSIMASLGTGLSLLCYSMWLEKETKGAHGEAFFKEHINLVSFDLTLGFLLLGLLSFFYLTIGFVVMNEEGMSAFENDLMIRLIGHTLNTVPFGMTIFLIISFVTLFVYLIGALDGRARAVATLIAQTINRKDAEDRLYKGMVLVFAALFIIFAFIGDKYLAKELVTLSMMVFGLVGLLLIYLDRTLPPYAQGSWLWYGVMAAGSVLFPVAAIYYAMM</sequence>
<reference evidence="2 3" key="1">
    <citation type="journal article" date="2015" name="Genome Announc.">
        <title>Complete Genome Sequence of Methanosphaerula palustris E1-9CT, a Hydrogenotrophic Methanogen Isolated from a Minerotrophic Fen Peatland.</title>
        <authorList>
            <person name="Cadillo-Quiroz H."/>
            <person name="Browne P."/>
            <person name="Kyrpides N."/>
            <person name="Woyke T."/>
            <person name="Goodwin L."/>
            <person name="Detter C."/>
            <person name="Yavitt J.B."/>
            <person name="Zinder S.H."/>
        </authorList>
    </citation>
    <scope>NUCLEOTIDE SEQUENCE [LARGE SCALE GENOMIC DNA]</scope>
    <source>
        <strain evidence="3">ATCC BAA-1556 / DSM 19958 / E1-9c</strain>
    </source>
</reference>
<dbReference type="EMBL" id="CP001338">
    <property type="protein sequence ID" value="ACL15871.1"/>
    <property type="molecule type" value="Genomic_DNA"/>
</dbReference>
<keyword evidence="1" id="KW-0472">Membrane</keyword>
<feature type="transmembrane region" description="Helical" evidence="1">
    <location>
        <begin position="129"/>
        <end position="146"/>
    </location>
</feature>
<evidence type="ECO:0000313" key="3">
    <source>
        <dbReference type="Proteomes" id="UP000002457"/>
    </source>
</evidence>
<feature type="transmembrane region" description="Helical" evidence="1">
    <location>
        <begin position="103"/>
        <end position="123"/>
    </location>
</feature>
<proteinExistence type="predicted"/>
<name>B8GKI8_METPE</name>
<feature type="transmembrane region" description="Helical" evidence="1">
    <location>
        <begin position="21"/>
        <end position="38"/>
    </location>
</feature>
<accession>B8GKI8</accession>
<dbReference type="HOGENOM" id="CLU_665011_0_0_2"/>
<evidence type="ECO:0000256" key="1">
    <source>
        <dbReference type="SAM" id="Phobius"/>
    </source>
</evidence>
<feature type="transmembrane region" description="Helical" evidence="1">
    <location>
        <begin position="193"/>
        <end position="215"/>
    </location>
</feature>
<evidence type="ECO:0000313" key="2">
    <source>
        <dbReference type="EMBL" id="ACL15871.1"/>
    </source>
</evidence>
<dbReference type="eggNOG" id="arCOG04531">
    <property type="taxonomic scope" value="Archaea"/>
</dbReference>
<feature type="transmembrane region" description="Helical" evidence="1">
    <location>
        <begin position="44"/>
        <end position="62"/>
    </location>
</feature>
<feature type="transmembrane region" description="Helical" evidence="1">
    <location>
        <begin position="153"/>
        <end position="173"/>
    </location>
</feature>
<keyword evidence="1" id="KW-1133">Transmembrane helix</keyword>
<gene>
    <name evidence="2" type="ordered locus">Mpal_0498</name>
</gene>
<feature type="transmembrane region" description="Helical" evidence="1">
    <location>
        <begin position="390"/>
        <end position="412"/>
    </location>
</feature>
<feature type="transmembrane region" description="Helical" evidence="1">
    <location>
        <begin position="236"/>
        <end position="262"/>
    </location>
</feature>
<dbReference type="STRING" id="521011.Mpal_0498"/>
<dbReference type="KEGG" id="mpl:Mpal_0498"/>
<feature type="transmembrane region" description="Helical" evidence="1">
    <location>
        <begin position="357"/>
        <end position="378"/>
    </location>
</feature>
<keyword evidence="1" id="KW-0812">Transmembrane</keyword>
<dbReference type="AlphaFoldDB" id="B8GKI8"/>
<protein>
    <submittedName>
        <fullName evidence="2">Uncharacterized protein</fullName>
    </submittedName>
</protein>
<feature type="transmembrane region" description="Helical" evidence="1">
    <location>
        <begin position="282"/>
        <end position="306"/>
    </location>
</feature>
<organism evidence="2 3">
    <name type="scientific">Methanosphaerula palustris (strain ATCC BAA-1556 / DSM 19958 / E1-9c)</name>
    <dbReference type="NCBI Taxonomy" id="521011"/>
    <lineage>
        <taxon>Archaea</taxon>
        <taxon>Methanobacteriati</taxon>
        <taxon>Methanobacteriota</taxon>
        <taxon>Stenosarchaea group</taxon>
        <taxon>Methanomicrobia</taxon>
        <taxon>Methanomicrobiales</taxon>
        <taxon>Methanoregulaceae</taxon>
        <taxon>Methanosphaerula</taxon>
    </lineage>
</organism>
<dbReference type="Proteomes" id="UP000002457">
    <property type="component" value="Chromosome"/>
</dbReference>
<feature type="transmembrane region" description="Helical" evidence="1">
    <location>
        <begin position="333"/>
        <end position="351"/>
    </location>
</feature>